<sequence length="169" mass="19482">MDIETKIKDDMKALGCHSDLKMSLAYNLYIHLVDEKLMYDTEYCYNKDIDTLYIVARPNKNEKLNIYVPIPTYDEISVDYINKIQENICTVETGPTVNLAFIEGDYTTVIYTFTKGIVDRPPPDKVSYQRAREGRRNFIDNELKKSRNVILNDALNGGVVDDDDCHVLD</sequence>
<dbReference type="AlphaFoldDB" id="A0A2A4J2J5"/>
<dbReference type="GO" id="GO:0006388">
    <property type="term" value="P:tRNA splicing, via endonucleolytic cleavage and ligation"/>
    <property type="evidence" value="ECO:0007669"/>
    <property type="project" value="InterPro"/>
</dbReference>
<dbReference type="STRING" id="7102.A0A2A4J2J5"/>
<protein>
    <recommendedName>
        <fullName evidence="3">tRNA-splicing endonuclease subunit Sen15 domain-containing protein</fullName>
    </recommendedName>
</protein>
<feature type="domain" description="tRNA-splicing endonuclease subunit Sen15" evidence="3">
    <location>
        <begin position="28"/>
        <end position="119"/>
    </location>
</feature>
<dbReference type="GO" id="GO:0003676">
    <property type="term" value="F:nucleic acid binding"/>
    <property type="evidence" value="ECO:0007669"/>
    <property type="project" value="InterPro"/>
</dbReference>
<evidence type="ECO:0000259" key="3">
    <source>
        <dbReference type="Pfam" id="PF09631"/>
    </source>
</evidence>
<dbReference type="PANTHER" id="PTHR28582:SF1">
    <property type="entry name" value="TRNA-SPLICING ENDONUCLEASE SUBUNIT SEN15"/>
    <property type="match status" value="1"/>
</dbReference>
<comment type="similarity">
    <text evidence="1">Belongs to the SEN15 family.</text>
</comment>
<name>A0A2A4J2J5_HELVI</name>
<evidence type="ECO:0000256" key="1">
    <source>
        <dbReference type="ARBA" id="ARBA00006091"/>
    </source>
</evidence>
<dbReference type="Gene3D" id="3.40.1350.10">
    <property type="match status" value="1"/>
</dbReference>
<reference evidence="4" key="1">
    <citation type="submission" date="2017-09" db="EMBL/GenBank/DDBJ databases">
        <title>Contemporary evolution of a Lepidopteran species, Heliothis virescens, in response to modern agricultural practices.</title>
        <authorList>
            <person name="Fritz M.L."/>
            <person name="Deyonke A.M."/>
            <person name="Papanicolaou A."/>
            <person name="Micinski S."/>
            <person name="Westbrook J."/>
            <person name="Gould F."/>
        </authorList>
    </citation>
    <scope>NUCLEOTIDE SEQUENCE [LARGE SCALE GENOMIC DNA]</scope>
    <source>
        <strain evidence="4">HvINT-</strain>
        <tissue evidence="4">Whole body</tissue>
    </source>
</reference>
<dbReference type="InterPro" id="IPR036167">
    <property type="entry name" value="tRNA_intron_Endo_cat-like_sf"/>
</dbReference>
<evidence type="ECO:0000256" key="2">
    <source>
        <dbReference type="ARBA" id="ARBA00022694"/>
    </source>
</evidence>
<dbReference type="GO" id="GO:0005634">
    <property type="term" value="C:nucleus"/>
    <property type="evidence" value="ECO:0007669"/>
    <property type="project" value="UniProtKB-ARBA"/>
</dbReference>
<accession>A0A2A4J2J5</accession>
<dbReference type="SUPFAM" id="SSF53032">
    <property type="entry name" value="tRNA-intron endonuclease catalytic domain-like"/>
    <property type="match status" value="1"/>
</dbReference>
<organism evidence="4">
    <name type="scientific">Heliothis virescens</name>
    <name type="common">Tobacco budworm moth</name>
    <dbReference type="NCBI Taxonomy" id="7102"/>
    <lineage>
        <taxon>Eukaryota</taxon>
        <taxon>Metazoa</taxon>
        <taxon>Ecdysozoa</taxon>
        <taxon>Arthropoda</taxon>
        <taxon>Hexapoda</taxon>
        <taxon>Insecta</taxon>
        <taxon>Pterygota</taxon>
        <taxon>Neoptera</taxon>
        <taxon>Endopterygota</taxon>
        <taxon>Lepidoptera</taxon>
        <taxon>Glossata</taxon>
        <taxon>Ditrysia</taxon>
        <taxon>Noctuoidea</taxon>
        <taxon>Noctuidae</taxon>
        <taxon>Heliothinae</taxon>
        <taxon>Heliothis</taxon>
    </lineage>
</organism>
<dbReference type="PANTHER" id="PTHR28582">
    <property type="entry name" value="TRNA-SPLICING ENDONUCLEASE SUBUNIT SEN15"/>
    <property type="match status" value="1"/>
</dbReference>
<dbReference type="EMBL" id="NWSH01003582">
    <property type="protein sequence ID" value="PCG66089.1"/>
    <property type="molecule type" value="Genomic_DNA"/>
</dbReference>
<gene>
    <name evidence="4" type="ORF">B5V51_8228</name>
</gene>
<evidence type="ECO:0000313" key="4">
    <source>
        <dbReference type="EMBL" id="PCG66089.1"/>
    </source>
</evidence>
<dbReference type="InterPro" id="IPR018593">
    <property type="entry name" value="tRNA-endonuc_su_Sen15"/>
</dbReference>
<proteinExistence type="inferred from homology"/>
<dbReference type="Pfam" id="PF09631">
    <property type="entry name" value="Sen15"/>
    <property type="match status" value="1"/>
</dbReference>
<comment type="caution">
    <text evidence="4">The sequence shown here is derived from an EMBL/GenBank/DDBJ whole genome shotgun (WGS) entry which is preliminary data.</text>
</comment>
<dbReference type="InterPro" id="IPR011856">
    <property type="entry name" value="tRNA_endonuc-like_dom_sf"/>
</dbReference>
<keyword evidence="2" id="KW-0819">tRNA processing</keyword>